<feature type="domain" description="PAC" evidence="9">
    <location>
        <begin position="420"/>
        <end position="471"/>
    </location>
</feature>
<dbReference type="SMART" id="SM00086">
    <property type="entry name" value="PAC"/>
    <property type="match status" value="1"/>
</dbReference>
<comment type="catalytic activity">
    <reaction evidence="1">
        <text>ATP + protein L-histidine = ADP + protein N-phospho-L-histidine.</text>
        <dbReference type="EC" id="2.7.13.3"/>
    </reaction>
</comment>
<evidence type="ECO:0000259" key="9">
    <source>
        <dbReference type="PROSITE" id="PS50113"/>
    </source>
</evidence>
<dbReference type="PANTHER" id="PTHR43711">
    <property type="entry name" value="TWO-COMPONENT HISTIDINE KINASE"/>
    <property type="match status" value="1"/>
</dbReference>
<dbReference type="CDD" id="cd00130">
    <property type="entry name" value="PAS"/>
    <property type="match status" value="1"/>
</dbReference>
<proteinExistence type="predicted"/>
<reference evidence="10 11" key="1">
    <citation type="submission" date="2018-10" db="EMBL/GenBank/DDBJ databases">
        <title>Natrarchaeobius chitinivorans gen. nov., sp. nov., and Natrarchaeobius haloalkaliphilus sp. nov., alkaliphilic, chitin-utilizing haloarchaea from hypersaline alkaline lakes.</title>
        <authorList>
            <person name="Sorokin D.Y."/>
            <person name="Elcheninov A.G."/>
            <person name="Kostrikina N.A."/>
            <person name="Bale N.J."/>
            <person name="Sinninghe Damste J.S."/>
            <person name="Khijniak T.V."/>
            <person name="Kublanov I.V."/>
            <person name="Toshchakov S.V."/>
        </authorList>
    </citation>
    <scope>NUCLEOTIDE SEQUENCE [LARGE SCALE GENOMIC DNA]</scope>
    <source>
        <strain evidence="10 11">AArcht-Sl</strain>
    </source>
</reference>
<dbReference type="Pfam" id="PF00989">
    <property type="entry name" value="PAS"/>
    <property type="match status" value="1"/>
</dbReference>
<evidence type="ECO:0000256" key="4">
    <source>
        <dbReference type="ARBA" id="ARBA00022777"/>
    </source>
</evidence>
<dbReference type="InterPro" id="IPR036097">
    <property type="entry name" value="HisK_dim/P_sf"/>
</dbReference>
<accession>A0A3N6P4K3</accession>
<evidence type="ECO:0000313" key="11">
    <source>
        <dbReference type="Proteomes" id="UP000273828"/>
    </source>
</evidence>
<evidence type="ECO:0000256" key="1">
    <source>
        <dbReference type="ARBA" id="ARBA00000085"/>
    </source>
</evidence>
<dbReference type="InterPro" id="IPR036890">
    <property type="entry name" value="HATPase_C_sf"/>
</dbReference>
<dbReference type="OrthoDB" id="8127at2157"/>
<dbReference type="InterPro" id="IPR035965">
    <property type="entry name" value="PAS-like_dom_sf"/>
</dbReference>
<dbReference type="RefSeq" id="WP_124178431.1">
    <property type="nucleotide sequence ID" value="NZ_REFY01000003.1"/>
</dbReference>
<dbReference type="Gene3D" id="1.10.287.130">
    <property type="match status" value="1"/>
</dbReference>
<keyword evidence="4" id="KW-0418">Kinase</keyword>
<dbReference type="GO" id="GO:0000155">
    <property type="term" value="F:phosphorelay sensor kinase activity"/>
    <property type="evidence" value="ECO:0007669"/>
    <property type="project" value="InterPro"/>
</dbReference>
<evidence type="ECO:0000256" key="6">
    <source>
        <dbReference type="SAM" id="MobiDB-lite"/>
    </source>
</evidence>
<dbReference type="Pfam" id="PF00512">
    <property type="entry name" value="HisKA"/>
    <property type="match status" value="1"/>
</dbReference>
<dbReference type="InterPro" id="IPR005467">
    <property type="entry name" value="His_kinase_dom"/>
</dbReference>
<dbReference type="SMART" id="SM00091">
    <property type="entry name" value="PAS"/>
    <property type="match status" value="1"/>
</dbReference>
<dbReference type="NCBIfam" id="TIGR00229">
    <property type="entry name" value="sensory_box"/>
    <property type="match status" value="1"/>
</dbReference>
<dbReference type="PANTHER" id="PTHR43711:SF1">
    <property type="entry name" value="HISTIDINE KINASE 1"/>
    <property type="match status" value="1"/>
</dbReference>
<keyword evidence="3" id="KW-0808">Transferase</keyword>
<feature type="domain" description="Histidine kinase" evidence="7">
    <location>
        <begin position="482"/>
        <end position="686"/>
    </location>
</feature>
<dbReference type="InterPro" id="IPR013767">
    <property type="entry name" value="PAS_fold"/>
</dbReference>
<dbReference type="InterPro" id="IPR003661">
    <property type="entry name" value="HisK_dim/P_dom"/>
</dbReference>
<evidence type="ECO:0000256" key="2">
    <source>
        <dbReference type="ARBA" id="ARBA00012438"/>
    </source>
</evidence>
<feature type="domain" description="PAS" evidence="8">
    <location>
        <begin position="344"/>
        <end position="414"/>
    </location>
</feature>
<dbReference type="InterPro" id="IPR003594">
    <property type="entry name" value="HATPase_dom"/>
</dbReference>
<dbReference type="Pfam" id="PF13185">
    <property type="entry name" value="GAF_2"/>
    <property type="match status" value="1"/>
</dbReference>
<protein>
    <recommendedName>
        <fullName evidence="2">histidine kinase</fullName>
        <ecNumber evidence="2">2.7.13.3</ecNumber>
    </recommendedName>
</protein>
<feature type="region of interest" description="Disordered" evidence="6">
    <location>
        <begin position="128"/>
        <end position="176"/>
    </location>
</feature>
<dbReference type="SMART" id="SM00387">
    <property type="entry name" value="HATPase_c"/>
    <property type="match status" value="1"/>
</dbReference>
<sequence>MSRPRILCVSFDRSIRASITLSLTDAPVDVVIAHRPSDAITRLEEEAGTETSGNRSIDCVLIDGTTVESVPAIVEAVESETPGIPVFVYWETPDGGGASSDAVLTEAVSPIDGADASPRLVDVLTARIESRRTSGPDRHEHGIDGEPDGPPPVSESPESALRPAIGSERSDDDLEDVVDSVRRQLVDVRSPLTVERVLRESLTELDRFPFVWIGEYDRGEHEIVPWLAGSDDREWPLRRTFAIGDDVHPLLERVIRSRTLQVSQPIAHDPGEVPFGGRGTEQGIHAVAATPLATNDELYAVLVVYSVDPITDAEREAIRSVGRTASSVLDTIAVHGRLEQRERALQRYEQLVETAGDGMYVFDDQGHIMTVNDALVGMTGYSREGLLGEHASILIDDASVDAGLSTIRSLLENEDGKTTETVELTLETKDGATIPCEAQLAIIVRDETFLGSVGVVRDVTERKRRERELRERNERLDAFARIVSHDLRNPLSVSQGYVDIIDETESTEYVEHVRSGLDRMESIIEDVLAIARDGEWAAETDPVDLDAVAREAWDNVSTEQATLSIAETDTVEADRSRLLRLLENLFRNATEHATPGSGPEPTLDVRVGSLETGDKRSRGFFVEDDGSGIPTEVRETLFDPSVSSSPDGLGIGLWIVREVATGHGWSVAARESENGGARFEFRFDRD</sequence>
<dbReference type="Pfam" id="PF02518">
    <property type="entry name" value="HATPase_c"/>
    <property type="match status" value="1"/>
</dbReference>
<feature type="compositionally biased region" description="Basic and acidic residues" evidence="6">
    <location>
        <begin position="128"/>
        <end position="144"/>
    </location>
</feature>
<dbReference type="InterPro" id="IPR001610">
    <property type="entry name" value="PAC"/>
</dbReference>
<dbReference type="SUPFAM" id="SSF55781">
    <property type="entry name" value="GAF domain-like"/>
    <property type="match status" value="1"/>
</dbReference>
<dbReference type="InterPro" id="IPR050736">
    <property type="entry name" value="Sensor_HK_Regulatory"/>
</dbReference>
<dbReference type="Gene3D" id="3.30.450.40">
    <property type="match status" value="1"/>
</dbReference>
<dbReference type="PROSITE" id="PS50113">
    <property type="entry name" value="PAC"/>
    <property type="match status" value="1"/>
</dbReference>
<comment type="caution">
    <text evidence="10">The sequence shown here is derived from an EMBL/GenBank/DDBJ whole genome shotgun (WGS) entry which is preliminary data.</text>
</comment>
<dbReference type="EC" id="2.7.13.3" evidence="2"/>
<evidence type="ECO:0000259" key="8">
    <source>
        <dbReference type="PROSITE" id="PS50112"/>
    </source>
</evidence>
<dbReference type="SUPFAM" id="SSF55874">
    <property type="entry name" value="ATPase domain of HSP90 chaperone/DNA topoisomerase II/histidine kinase"/>
    <property type="match status" value="1"/>
</dbReference>
<dbReference type="InterPro" id="IPR003018">
    <property type="entry name" value="GAF"/>
</dbReference>
<dbReference type="GO" id="GO:0006355">
    <property type="term" value="P:regulation of DNA-templated transcription"/>
    <property type="evidence" value="ECO:0007669"/>
    <property type="project" value="InterPro"/>
</dbReference>
<dbReference type="AlphaFoldDB" id="A0A3N6P4K3"/>
<dbReference type="PROSITE" id="PS50109">
    <property type="entry name" value="HIS_KIN"/>
    <property type="match status" value="1"/>
</dbReference>
<evidence type="ECO:0000313" key="10">
    <source>
        <dbReference type="EMBL" id="RQG90325.1"/>
    </source>
</evidence>
<dbReference type="InterPro" id="IPR000014">
    <property type="entry name" value="PAS"/>
</dbReference>
<dbReference type="PROSITE" id="PS50112">
    <property type="entry name" value="PAS"/>
    <property type="match status" value="1"/>
</dbReference>
<dbReference type="Proteomes" id="UP000273828">
    <property type="component" value="Unassembled WGS sequence"/>
</dbReference>
<organism evidence="10 11">
    <name type="scientific">Natrarchaeobius halalkaliphilus</name>
    <dbReference type="NCBI Taxonomy" id="1679091"/>
    <lineage>
        <taxon>Archaea</taxon>
        <taxon>Methanobacteriati</taxon>
        <taxon>Methanobacteriota</taxon>
        <taxon>Stenosarchaea group</taxon>
        <taxon>Halobacteria</taxon>
        <taxon>Halobacteriales</taxon>
        <taxon>Natrialbaceae</taxon>
        <taxon>Natrarchaeobius</taxon>
    </lineage>
</organism>
<dbReference type="CDD" id="cd00075">
    <property type="entry name" value="HATPase"/>
    <property type="match status" value="1"/>
</dbReference>
<keyword evidence="11" id="KW-1185">Reference proteome</keyword>
<dbReference type="CDD" id="cd00082">
    <property type="entry name" value="HisKA"/>
    <property type="match status" value="1"/>
</dbReference>
<dbReference type="Gene3D" id="3.30.565.10">
    <property type="entry name" value="Histidine kinase-like ATPase, C-terminal domain"/>
    <property type="match status" value="1"/>
</dbReference>
<evidence type="ECO:0000256" key="5">
    <source>
        <dbReference type="ARBA" id="ARBA00023012"/>
    </source>
</evidence>
<dbReference type="InterPro" id="IPR000700">
    <property type="entry name" value="PAS-assoc_C"/>
</dbReference>
<evidence type="ECO:0000256" key="3">
    <source>
        <dbReference type="ARBA" id="ARBA00022679"/>
    </source>
</evidence>
<dbReference type="EMBL" id="REFY01000003">
    <property type="protein sequence ID" value="RQG90325.1"/>
    <property type="molecule type" value="Genomic_DNA"/>
</dbReference>
<gene>
    <name evidence="10" type="ORF">EA462_10140</name>
</gene>
<dbReference type="SMART" id="SM00388">
    <property type="entry name" value="HisKA"/>
    <property type="match status" value="1"/>
</dbReference>
<dbReference type="SUPFAM" id="SSF47384">
    <property type="entry name" value="Homodimeric domain of signal transducing histidine kinase"/>
    <property type="match status" value="1"/>
</dbReference>
<name>A0A3N6P4K3_9EURY</name>
<keyword evidence="5" id="KW-0902">Two-component regulatory system</keyword>
<dbReference type="InterPro" id="IPR029016">
    <property type="entry name" value="GAF-like_dom_sf"/>
</dbReference>
<dbReference type="SUPFAM" id="SSF55785">
    <property type="entry name" value="PYP-like sensor domain (PAS domain)"/>
    <property type="match status" value="1"/>
</dbReference>
<dbReference type="Gene3D" id="3.30.450.20">
    <property type="entry name" value="PAS domain"/>
    <property type="match status" value="1"/>
</dbReference>
<evidence type="ECO:0000259" key="7">
    <source>
        <dbReference type="PROSITE" id="PS50109"/>
    </source>
</evidence>